<dbReference type="SUPFAM" id="SSF48498">
    <property type="entry name" value="Tetracyclin repressor-like, C-terminal domain"/>
    <property type="match status" value="1"/>
</dbReference>
<evidence type="ECO:0000313" key="5">
    <source>
        <dbReference type="EMBL" id="HJG80504.1"/>
    </source>
</evidence>
<feature type="DNA-binding region" description="H-T-H motif" evidence="2">
    <location>
        <begin position="27"/>
        <end position="46"/>
    </location>
</feature>
<dbReference type="EMBL" id="DYUK01000190">
    <property type="protein sequence ID" value="HJG80504.1"/>
    <property type="molecule type" value="Genomic_DNA"/>
</dbReference>
<dbReference type="Proteomes" id="UP000784435">
    <property type="component" value="Unassembled WGS sequence"/>
</dbReference>
<dbReference type="PANTHER" id="PTHR30055">
    <property type="entry name" value="HTH-TYPE TRANSCRIPTIONAL REGULATOR RUTR"/>
    <property type="match status" value="1"/>
</dbReference>
<organism evidence="5 6">
    <name type="scientific">Brevibacterium senegalense</name>
    <dbReference type="NCBI Taxonomy" id="1033736"/>
    <lineage>
        <taxon>Bacteria</taxon>
        <taxon>Bacillati</taxon>
        <taxon>Actinomycetota</taxon>
        <taxon>Actinomycetes</taxon>
        <taxon>Micrococcales</taxon>
        <taxon>Brevibacteriaceae</taxon>
        <taxon>Brevibacterium</taxon>
    </lineage>
</organism>
<dbReference type="InterPro" id="IPR050109">
    <property type="entry name" value="HTH-type_TetR-like_transc_reg"/>
</dbReference>
<dbReference type="SUPFAM" id="SSF46689">
    <property type="entry name" value="Homeodomain-like"/>
    <property type="match status" value="1"/>
</dbReference>
<gene>
    <name evidence="5" type="ORF">K8V08_08850</name>
</gene>
<comment type="caution">
    <text evidence="5">The sequence shown here is derived from an EMBL/GenBank/DDBJ whole genome shotgun (WGS) entry which is preliminary data.</text>
</comment>
<feature type="region of interest" description="Disordered" evidence="3">
    <location>
        <begin position="193"/>
        <end position="227"/>
    </location>
</feature>
<name>A0A921SP99_9MICO</name>
<accession>A0A921SP99</accession>
<dbReference type="GO" id="GO:0003700">
    <property type="term" value="F:DNA-binding transcription factor activity"/>
    <property type="evidence" value="ECO:0007669"/>
    <property type="project" value="TreeGrafter"/>
</dbReference>
<reference evidence="5" key="1">
    <citation type="journal article" date="2021" name="PeerJ">
        <title>Extensive microbial diversity within the chicken gut microbiome revealed by metagenomics and culture.</title>
        <authorList>
            <person name="Gilroy R."/>
            <person name="Ravi A."/>
            <person name="Getino M."/>
            <person name="Pursley I."/>
            <person name="Horton D.L."/>
            <person name="Alikhan N.F."/>
            <person name="Baker D."/>
            <person name="Gharbi K."/>
            <person name="Hall N."/>
            <person name="Watson M."/>
            <person name="Adriaenssens E.M."/>
            <person name="Foster-Nyarko E."/>
            <person name="Jarju S."/>
            <person name="Secka A."/>
            <person name="Antonio M."/>
            <person name="Oren A."/>
            <person name="Chaudhuri R.R."/>
            <person name="La Ragione R."/>
            <person name="Hildebrand F."/>
            <person name="Pallen M.J."/>
        </authorList>
    </citation>
    <scope>NUCLEOTIDE SEQUENCE</scope>
    <source>
        <strain evidence="5">ChiGjej5B5-7349</strain>
    </source>
</reference>
<proteinExistence type="predicted"/>
<evidence type="ECO:0000256" key="1">
    <source>
        <dbReference type="ARBA" id="ARBA00023125"/>
    </source>
</evidence>
<evidence type="ECO:0000259" key="4">
    <source>
        <dbReference type="PROSITE" id="PS50977"/>
    </source>
</evidence>
<dbReference type="Pfam" id="PF00440">
    <property type="entry name" value="TetR_N"/>
    <property type="match status" value="1"/>
</dbReference>
<dbReference type="InterPro" id="IPR036271">
    <property type="entry name" value="Tet_transcr_reg_TetR-rel_C_sf"/>
</dbReference>
<sequence>MQARSGRAAVLDAAVQNFQRVGYHGTSMRDIATGAGFTVASIYNHFPSKQRILQEIMVGILTDALAATRSAVLRAGALPHDQLRALMHAWLVFHTERRDEAVVGATEIRSLDPDGRRLVVALRDEQEHLFREVVEHGAETGAFGTPHPAEAVRALIAMGTSVASWYRPGGGLTPHQMGERYARLALGLVEARTDPATGPAVSPEPASSPDSAPVDPPAPAQGDASDD</sequence>
<evidence type="ECO:0000313" key="6">
    <source>
        <dbReference type="Proteomes" id="UP000784435"/>
    </source>
</evidence>
<dbReference type="InterPro" id="IPR041490">
    <property type="entry name" value="KstR2_TetR_C"/>
</dbReference>
<feature type="domain" description="HTH tetR-type" evidence="4">
    <location>
        <begin position="4"/>
        <end position="64"/>
    </location>
</feature>
<evidence type="ECO:0000256" key="3">
    <source>
        <dbReference type="SAM" id="MobiDB-lite"/>
    </source>
</evidence>
<dbReference type="AlphaFoldDB" id="A0A921SP99"/>
<dbReference type="GO" id="GO:0000976">
    <property type="term" value="F:transcription cis-regulatory region binding"/>
    <property type="evidence" value="ECO:0007669"/>
    <property type="project" value="TreeGrafter"/>
</dbReference>
<dbReference type="Pfam" id="PF17932">
    <property type="entry name" value="TetR_C_24"/>
    <property type="match status" value="1"/>
</dbReference>
<reference evidence="5" key="2">
    <citation type="submission" date="2021-09" db="EMBL/GenBank/DDBJ databases">
        <authorList>
            <person name="Gilroy R."/>
        </authorList>
    </citation>
    <scope>NUCLEOTIDE SEQUENCE</scope>
    <source>
        <strain evidence="5">ChiGjej5B5-7349</strain>
    </source>
</reference>
<dbReference type="Gene3D" id="1.10.357.10">
    <property type="entry name" value="Tetracycline Repressor, domain 2"/>
    <property type="match status" value="1"/>
</dbReference>
<feature type="compositionally biased region" description="Low complexity" evidence="3">
    <location>
        <begin position="199"/>
        <end position="213"/>
    </location>
</feature>
<dbReference type="PANTHER" id="PTHR30055:SF237">
    <property type="entry name" value="TRANSCRIPTIONAL REPRESSOR MCE3R"/>
    <property type="match status" value="1"/>
</dbReference>
<dbReference type="PROSITE" id="PS50977">
    <property type="entry name" value="HTH_TETR_2"/>
    <property type="match status" value="1"/>
</dbReference>
<evidence type="ECO:0000256" key="2">
    <source>
        <dbReference type="PROSITE-ProRule" id="PRU00335"/>
    </source>
</evidence>
<protein>
    <submittedName>
        <fullName evidence="5">TetR/AcrR family transcriptional regulator</fullName>
    </submittedName>
</protein>
<dbReference type="PRINTS" id="PR00455">
    <property type="entry name" value="HTHTETR"/>
</dbReference>
<dbReference type="InterPro" id="IPR009057">
    <property type="entry name" value="Homeodomain-like_sf"/>
</dbReference>
<dbReference type="InterPro" id="IPR001647">
    <property type="entry name" value="HTH_TetR"/>
</dbReference>
<keyword evidence="1 2" id="KW-0238">DNA-binding</keyword>